<keyword evidence="3" id="KW-1185">Reference proteome</keyword>
<dbReference type="PANTHER" id="PTHR43190:SF3">
    <property type="entry name" value="N-ACETYL-D-GLUCOSAMINE KINASE"/>
    <property type="match status" value="1"/>
</dbReference>
<dbReference type="Pfam" id="PF01869">
    <property type="entry name" value="BcrAD_BadFG"/>
    <property type="match status" value="1"/>
</dbReference>
<name>A0A4R6QJ99_9BURK</name>
<evidence type="ECO:0000259" key="1">
    <source>
        <dbReference type="Pfam" id="PF01869"/>
    </source>
</evidence>
<proteinExistence type="predicted"/>
<dbReference type="AlphaFoldDB" id="A0A4R6QJ99"/>
<gene>
    <name evidence="2" type="ORF">DES47_1079</name>
</gene>
<protein>
    <submittedName>
        <fullName evidence="2">Glucosamine kinase</fullName>
    </submittedName>
</protein>
<evidence type="ECO:0000313" key="3">
    <source>
        <dbReference type="Proteomes" id="UP000295361"/>
    </source>
</evidence>
<dbReference type="Gene3D" id="3.30.420.40">
    <property type="match status" value="2"/>
</dbReference>
<sequence length="305" mass="31026">MSTRIQTSATFSPNAVSYLIGIDGGGTGTRARLATRDGKVLGFGAAGPSGLAQGIEQAWTHIGQAIVAAFADGGLEPAPLQVCALGLGLAGAHLGSRAKAFLDAAPAYGLVAVDTDAYTALLGAHDGRPGALLAAGTGSIGEAWHFDGRHLFVSGFGFGVGDEGSGAWLGVEAMRVAQHAQDGRQPAGALARAVWALTGPGREDLLAWCANAGQHEFARLAPLVFEAEASDPVATQLLARAVHELESVVHAMDPDGVLPLAISGSIGLRLASRFSGIIQARCVQPVGDSADGALRLIEQALSRTL</sequence>
<accession>A0A4R6QJ99</accession>
<dbReference type="Proteomes" id="UP000295361">
    <property type="component" value="Unassembled WGS sequence"/>
</dbReference>
<dbReference type="GO" id="GO:0016301">
    <property type="term" value="F:kinase activity"/>
    <property type="evidence" value="ECO:0007669"/>
    <property type="project" value="UniProtKB-KW"/>
</dbReference>
<dbReference type="PANTHER" id="PTHR43190">
    <property type="entry name" value="N-ACETYL-D-GLUCOSAMINE KINASE"/>
    <property type="match status" value="1"/>
</dbReference>
<evidence type="ECO:0000313" key="2">
    <source>
        <dbReference type="EMBL" id="TDP62431.1"/>
    </source>
</evidence>
<dbReference type="InterPro" id="IPR043129">
    <property type="entry name" value="ATPase_NBD"/>
</dbReference>
<organism evidence="2 3">
    <name type="scientific">Roseateles toxinivorans</name>
    <dbReference type="NCBI Taxonomy" id="270368"/>
    <lineage>
        <taxon>Bacteria</taxon>
        <taxon>Pseudomonadati</taxon>
        <taxon>Pseudomonadota</taxon>
        <taxon>Betaproteobacteria</taxon>
        <taxon>Burkholderiales</taxon>
        <taxon>Sphaerotilaceae</taxon>
        <taxon>Roseateles</taxon>
    </lineage>
</organism>
<reference evidence="2 3" key="1">
    <citation type="submission" date="2019-03" db="EMBL/GenBank/DDBJ databases">
        <title>Genomic Encyclopedia of Type Strains, Phase IV (KMG-IV): sequencing the most valuable type-strain genomes for metagenomic binning, comparative biology and taxonomic classification.</title>
        <authorList>
            <person name="Goeker M."/>
        </authorList>
    </citation>
    <scope>NUCLEOTIDE SEQUENCE [LARGE SCALE GENOMIC DNA]</scope>
    <source>
        <strain evidence="2 3">DSM 16998</strain>
    </source>
</reference>
<dbReference type="SUPFAM" id="SSF53067">
    <property type="entry name" value="Actin-like ATPase domain"/>
    <property type="match status" value="2"/>
</dbReference>
<dbReference type="EMBL" id="SNXS01000007">
    <property type="protein sequence ID" value="TDP62431.1"/>
    <property type="molecule type" value="Genomic_DNA"/>
</dbReference>
<dbReference type="RefSeq" id="WP_133702907.1">
    <property type="nucleotide sequence ID" value="NZ_SNXS01000007.1"/>
</dbReference>
<dbReference type="OrthoDB" id="9816014at2"/>
<dbReference type="InParanoid" id="A0A4R6QJ99"/>
<feature type="domain" description="ATPase BadF/BadG/BcrA/BcrD type" evidence="1">
    <location>
        <begin position="20"/>
        <end position="252"/>
    </location>
</feature>
<dbReference type="InterPro" id="IPR052519">
    <property type="entry name" value="Euk-type_GlcNAc_Kinase"/>
</dbReference>
<keyword evidence="2" id="KW-0418">Kinase</keyword>
<keyword evidence="2" id="KW-0808">Transferase</keyword>
<dbReference type="InterPro" id="IPR002731">
    <property type="entry name" value="ATPase_BadF"/>
</dbReference>
<comment type="caution">
    <text evidence="2">The sequence shown here is derived from an EMBL/GenBank/DDBJ whole genome shotgun (WGS) entry which is preliminary data.</text>
</comment>
<dbReference type="CDD" id="cd24082">
    <property type="entry name" value="ASKHA_NBD_GspK-like"/>
    <property type="match status" value="1"/>
</dbReference>